<name>A0ABR3G1T2_9AGAR</name>
<organism evidence="2 3">
    <name type="scientific">Marasmius crinis-equi</name>
    <dbReference type="NCBI Taxonomy" id="585013"/>
    <lineage>
        <taxon>Eukaryota</taxon>
        <taxon>Fungi</taxon>
        <taxon>Dikarya</taxon>
        <taxon>Basidiomycota</taxon>
        <taxon>Agaricomycotina</taxon>
        <taxon>Agaricomycetes</taxon>
        <taxon>Agaricomycetidae</taxon>
        <taxon>Agaricales</taxon>
        <taxon>Marasmiineae</taxon>
        <taxon>Marasmiaceae</taxon>
        <taxon>Marasmius</taxon>
    </lineage>
</organism>
<feature type="compositionally biased region" description="Basic residues" evidence="1">
    <location>
        <begin position="366"/>
        <end position="380"/>
    </location>
</feature>
<keyword evidence="3" id="KW-1185">Reference proteome</keyword>
<dbReference type="Proteomes" id="UP001465976">
    <property type="component" value="Unassembled WGS sequence"/>
</dbReference>
<gene>
    <name evidence="2" type="ORF">V5O48_000258</name>
</gene>
<sequence length="445" mass="50709">METASSTTPATLAAWPGGIAIQVTILSFPPLLRSIHEPLQSIFNLFRSSFSAIRLYSTEEGQASSEPGVEHLEVLASVSNIQKWLDKCEEIQRSSGTLPTSQSIDEVFQQLLTLQERLRIIRTRAQPPSQYTVHTHSLKVERREGRRAGCGPRPDAQKLESKIIREVLESHWPQAEAAPPQDDLEIFVRYCKTVGIRFLEYHTHPGFRNNELLYFNPHLSQHEKKKYRGWNSSLSKWATQNLVIPRLNERLTSDGKPTLDSNDSDYQSKFDELRLRFHRHMVHVFREDAARRKSYAVRHSKLKQRLQTARHHQLKDNEEALNLLGADGMSSDEEDDDSSYPRSHSWRSESATELVVYLDDLKLHARRTAPGKQRGRKGKLSVRNGPDRQSTRTKVVSNLPENFYSAEKLAGLGLGHGSNQLLLMGAERQDLLAFEDTLGTALHVR</sequence>
<feature type="region of interest" description="Disordered" evidence="1">
    <location>
        <begin position="296"/>
        <end position="316"/>
    </location>
</feature>
<feature type="region of interest" description="Disordered" evidence="1">
    <location>
        <begin position="366"/>
        <end position="393"/>
    </location>
</feature>
<feature type="compositionally biased region" description="Basic residues" evidence="1">
    <location>
        <begin position="296"/>
        <end position="313"/>
    </location>
</feature>
<reference evidence="2 3" key="1">
    <citation type="submission" date="2024-02" db="EMBL/GenBank/DDBJ databases">
        <title>A draft genome for the cacao thread blight pathogen Marasmius crinis-equi.</title>
        <authorList>
            <person name="Cohen S.P."/>
            <person name="Baruah I.K."/>
            <person name="Amoako-Attah I."/>
            <person name="Bukari Y."/>
            <person name="Meinhardt L.W."/>
            <person name="Bailey B.A."/>
        </authorList>
    </citation>
    <scope>NUCLEOTIDE SEQUENCE [LARGE SCALE GENOMIC DNA]</scope>
    <source>
        <strain evidence="2 3">GH-76</strain>
    </source>
</reference>
<comment type="caution">
    <text evidence="2">The sequence shown here is derived from an EMBL/GenBank/DDBJ whole genome shotgun (WGS) entry which is preliminary data.</text>
</comment>
<dbReference type="EMBL" id="JBAHYK010000004">
    <property type="protein sequence ID" value="KAL0581781.1"/>
    <property type="molecule type" value="Genomic_DNA"/>
</dbReference>
<accession>A0ABR3G1T2</accession>
<protein>
    <submittedName>
        <fullName evidence="2">Uncharacterized protein</fullName>
    </submittedName>
</protein>
<evidence type="ECO:0000313" key="2">
    <source>
        <dbReference type="EMBL" id="KAL0581781.1"/>
    </source>
</evidence>
<evidence type="ECO:0000256" key="1">
    <source>
        <dbReference type="SAM" id="MobiDB-lite"/>
    </source>
</evidence>
<evidence type="ECO:0000313" key="3">
    <source>
        <dbReference type="Proteomes" id="UP001465976"/>
    </source>
</evidence>
<proteinExistence type="predicted"/>